<proteinExistence type="predicted"/>
<accession>D7E1Z1</accession>
<name>D7E1Z1_NOSA0</name>
<dbReference type="EMBL" id="CP002059">
    <property type="protein sequence ID" value="ADI64912.1"/>
    <property type="molecule type" value="Genomic_DNA"/>
</dbReference>
<dbReference type="KEGG" id="naz:Aazo_3199"/>
<sequence>MRVQSLIASPQVRGIPSTMYWLAYPISPPGSFTVEPAREPRRWINVG</sequence>
<evidence type="ECO:0000313" key="1">
    <source>
        <dbReference type="EMBL" id="ADI64912.1"/>
    </source>
</evidence>
<keyword evidence="2" id="KW-1185">Reference proteome</keyword>
<reference evidence="1 2" key="1">
    <citation type="journal article" date="2010" name="PLoS ONE">
        <title>Genome erosion in a nitrogen-fixing vertically transmitted endosymbiotic multicellular cyanobacterium.</title>
        <authorList>
            <person name="Ran L."/>
            <person name="Larsson J."/>
            <person name="Vigil-Stenman T."/>
            <person name="Nylander J.A."/>
            <person name="Ininbergs K."/>
            <person name="Zheng W.W."/>
            <person name="Lapidus A."/>
            <person name="Lowry S."/>
            <person name="Haselkorn R."/>
            <person name="Bergman B."/>
        </authorList>
    </citation>
    <scope>NUCLEOTIDE SEQUENCE [LARGE SCALE GENOMIC DNA]</scope>
    <source>
        <strain evidence="1 2">0708</strain>
    </source>
</reference>
<organism evidence="1 2">
    <name type="scientific">Nostoc azollae (strain 0708)</name>
    <name type="common">Anabaena azollae (strain 0708)</name>
    <dbReference type="NCBI Taxonomy" id="551115"/>
    <lineage>
        <taxon>Bacteria</taxon>
        <taxon>Bacillati</taxon>
        <taxon>Cyanobacteriota</taxon>
        <taxon>Cyanophyceae</taxon>
        <taxon>Nostocales</taxon>
        <taxon>Nostocaceae</taxon>
        <taxon>Trichormus</taxon>
    </lineage>
</organism>
<dbReference type="HOGENOM" id="CLU_3170863_0_0_3"/>
<protein>
    <submittedName>
        <fullName evidence="1">Uncharacterized protein</fullName>
    </submittedName>
</protein>
<evidence type="ECO:0000313" key="2">
    <source>
        <dbReference type="Proteomes" id="UP000001511"/>
    </source>
</evidence>
<dbReference type="Proteomes" id="UP000001511">
    <property type="component" value="Chromosome"/>
</dbReference>
<dbReference type="AlphaFoldDB" id="D7E1Z1"/>
<gene>
    <name evidence="1" type="ordered locus">Aazo_3199</name>
</gene>